<evidence type="ECO:0000313" key="2">
    <source>
        <dbReference type="EMBL" id="KAK4133053.1"/>
    </source>
</evidence>
<evidence type="ECO:0000256" key="1">
    <source>
        <dbReference type="SAM" id="MobiDB-lite"/>
    </source>
</evidence>
<evidence type="ECO:0000313" key="3">
    <source>
        <dbReference type="Proteomes" id="UP001304895"/>
    </source>
</evidence>
<proteinExistence type="predicted"/>
<protein>
    <submittedName>
        <fullName evidence="2">Uncharacterized protein</fullName>
    </submittedName>
</protein>
<feature type="region of interest" description="Disordered" evidence="1">
    <location>
        <begin position="162"/>
        <end position="194"/>
    </location>
</feature>
<dbReference type="AlphaFoldDB" id="A0AAN6UHD1"/>
<reference evidence="2" key="1">
    <citation type="journal article" date="2023" name="Mol. Phylogenet. Evol.">
        <title>Genome-scale phylogeny and comparative genomics of the fungal order Sordariales.</title>
        <authorList>
            <person name="Hensen N."/>
            <person name="Bonometti L."/>
            <person name="Westerberg I."/>
            <person name="Brannstrom I.O."/>
            <person name="Guillou S."/>
            <person name="Cros-Aarteil S."/>
            <person name="Calhoun S."/>
            <person name="Haridas S."/>
            <person name="Kuo A."/>
            <person name="Mondo S."/>
            <person name="Pangilinan J."/>
            <person name="Riley R."/>
            <person name="LaButti K."/>
            <person name="Andreopoulos B."/>
            <person name="Lipzen A."/>
            <person name="Chen C."/>
            <person name="Yan M."/>
            <person name="Daum C."/>
            <person name="Ng V."/>
            <person name="Clum A."/>
            <person name="Steindorff A."/>
            <person name="Ohm R.A."/>
            <person name="Martin F."/>
            <person name="Silar P."/>
            <person name="Natvig D.O."/>
            <person name="Lalanne C."/>
            <person name="Gautier V."/>
            <person name="Ament-Velasquez S.L."/>
            <person name="Kruys A."/>
            <person name="Hutchinson M.I."/>
            <person name="Powell A.J."/>
            <person name="Barry K."/>
            <person name="Miller A.N."/>
            <person name="Grigoriev I.V."/>
            <person name="Debuchy R."/>
            <person name="Gladieux P."/>
            <person name="Hiltunen Thoren M."/>
            <person name="Johannesson H."/>
        </authorList>
    </citation>
    <scope>NUCLEOTIDE SEQUENCE</scope>
    <source>
        <strain evidence="2">CBS 123565</strain>
    </source>
</reference>
<accession>A0AAN6UHD1</accession>
<feature type="compositionally biased region" description="Low complexity" evidence="1">
    <location>
        <begin position="162"/>
        <end position="174"/>
    </location>
</feature>
<sequence>MDGCPVPALTLRMAGSSRDWQRSNKTFPIHLVHRQRDLLIALGVASSPQLTSDSMRPLAKTFGSRQSSVDKLCLPHMPSSHCETAREARAADNMGRFDKHRLEPPSHHSLATARLGQLLLQPYLTLSRLRATDYFSPPHQLTDPLCLSGYFQTPFAGRTLSRASSNAARRTAGAPRLGALSSKQPYAPLHSDHPRESGNLMFQVWSQKSTRRQGLRHVALSVLFLVVVPLYLPPTEEERRCALML</sequence>
<keyword evidence="3" id="KW-1185">Reference proteome</keyword>
<dbReference type="EMBL" id="MU853414">
    <property type="protein sequence ID" value="KAK4133053.1"/>
    <property type="molecule type" value="Genomic_DNA"/>
</dbReference>
<reference evidence="2" key="2">
    <citation type="submission" date="2023-05" db="EMBL/GenBank/DDBJ databases">
        <authorList>
            <consortium name="Lawrence Berkeley National Laboratory"/>
            <person name="Steindorff A."/>
            <person name="Hensen N."/>
            <person name="Bonometti L."/>
            <person name="Westerberg I."/>
            <person name="Brannstrom I.O."/>
            <person name="Guillou S."/>
            <person name="Cros-Aarteil S."/>
            <person name="Calhoun S."/>
            <person name="Haridas S."/>
            <person name="Kuo A."/>
            <person name="Mondo S."/>
            <person name="Pangilinan J."/>
            <person name="Riley R."/>
            <person name="Labutti K."/>
            <person name="Andreopoulos B."/>
            <person name="Lipzen A."/>
            <person name="Chen C."/>
            <person name="Yanf M."/>
            <person name="Daum C."/>
            <person name="Ng V."/>
            <person name="Clum A."/>
            <person name="Ohm R."/>
            <person name="Martin F."/>
            <person name="Silar P."/>
            <person name="Natvig D."/>
            <person name="Lalanne C."/>
            <person name="Gautier V."/>
            <person name="Ament-Velasquez S.L."/>
            <person name="Kruys A."/>
            <person name="Hutchinson M.I."/>
            <person name="Powell A.J."/>
            <person name="Barry K."/>
            <person name="Miller A.N."/>
            <person name="Grigoriev I.V."/>
            <person name="Debuchy R."/>
            <person name="Gladieux P."/>
            <person name="Thoren M.H."/>
            <person name="Johannesson H."/>
        </authorList>
    </citation>
    <scope>NUCLEOTIDE SEQUENCE</scope>
    <source>
        <strain evidence="2">CBS 123565</strain>
    </source>
</reference>
<organism evidence="2 3">
    <name type="scientific">Trichocladium antarcticum</name>
    <dbReference type="NCBI Taxonomy" id="1450529"/>
    <lineage>
        <taxon>Eukaryota</taxon>
        <taxon>Fungi</taxon>
        <taxon>Dikarya</taxon>
        <taxon>Ascomycota</taxon>
        <taxon>Pezizomycotina</taxon>
        <taxon>Sordariomycetes</taxon>
        <taxon>Sordariomycetidae</taxon>
        <taxon>Sordariales</taxon>
        <taxon>Chaetomiaceae</taxon>
        <taxon>Trichocladium</taxon>
    </lineage>
</organism>
<name>A0AAN6UHD1_9PEZI</name>
<comment type="caution">
    <text evidence="2">The sequence shown here is derived from an EMBL/GenBank/DDBJ whole genome shotgun (WGS) entry which is preliminary data.</text>
</comment>
<gene>
    <name evidence="2" type="ORF">BT67DRAFT_70331</name>
</gene>
<dbReference type="Proteomes" id="UP001304895">
    <property type="component" value="Unassembled WGS sequence"/>
</dbReference>